<keyword evidence="1" id="KW-1133">Transmembrane helix</keyword>
<evidence type="ECO:0000313" key="4">
    <source>
        <dbReference type="Proteomes" id="UP001149411"/>
    </source>
</evidence>
<accession>A0A9Q4C3N8</accession>
<gene>
    <name evidence="3" type="ORF">EGH25_03330</name>
</gene>
<protein>
    <recommendedName>
        <fullName evidence="2">GLUG domain-containing protein</fullName>
    </recommendedName>
</protein>
<organism evidence="3 4">
    <name type="scientific">Halorutilus salinus</name>
    <dbReference type="NCBI Taxonomy" id="2487751"/>
    <lineage>
        <taxon>Archaea</taxon>
        <taxon>Methanobacteriati</taxon>
        <taxon>Methanobacteriota</taxon>
        <taxon>Stenosarchaea group</taxon>
        <taxon>Halobacteria</taxon>
        <taxon>Halorutilales</taxon>
        <taxon>Halorutilaceae</taxon>
        <taxon>Halorutilus</taxon>
    </lineage>
</organism>
<dbReference type="AlphaFoldDB" id="A0A9Q4C3N8"/>
<keyword evidence="4" id="KW-1185">Reference proteome</keyword>
<evidence type="ECO:0000259" key="2">
    <source>
        <dbReference type="Pfam" id="PF07581"/>
    </source>
</evidence>
<sequence>MDTNRYPDTHGSKSGGVSVLKGLAIMILLTGLGLLLLAGMATDTAAAQSTAPDCGTVSYATDAGGSYEVTNVSQLQCMGNASTGTSLNDDFVLTQDIDASGTEQWNGGNGFNPVGTDSSRFAGTFDGANNTIADLKIDRTSGAVGLFGSTGTNAEIEDVTLTAADVTYGSTDGGGVLAGTNRGTVTNVIAGGTVTVTDGRSDAGGLIGLNEGTVGYSDADVDVSGEPGSTGFVGGLVGTQQSGGTVHNSSATGDVLTDSSRVGGLVGSNGQFGVAVIRDSYATGDVEGTSNVGGLAGDQQSFDAVTQRSYATGNVTGNDSNVGGLVGDQY</sequence>
<keyword evidence="1" id="KW-0472">Membrane</keyword>
<reference evidence="3" key="1">
    <citation type="submission" date="2022-09" db="EMBL/GenBank/DDBJ databases">
        <title>Haloadaptaus new haloarchaeum isolated from saline soil.</title>
        <authorList>
            <person name="Duran-Viseras A."/>
            <person name="Sanchez-Porro C."/>
            <person name="Ventosa A."/>
        </authorList>
    </citation>
    <scope>NUCLEOTIDE SEQUENCE</scope>
    <source>
        <strain evidence="3">F3-133</strain>
    </source>
</reference>
<dbReference type="Proteomes" id="UP001149411">
    <property type="component" value="Unassembled WGS sequence"/>
</dbReference>
<dbReference type="EMBL" id="RKLV01000002">
    <property type="protein sequence ID" value="MCX2818384.1"/>
    <property type="molecule type" value="Genomic_DNA"/>
</dbReference>
<name>A0A9Q4C3N8_9EURY</name>
<proteinExistence type="predicted"/>
<evidence type="ECO:0000313" key="3">
    <source>
        <dbReference type="EMBL" id="MCX2818384.1"/>
    </source>
</evidence>
<feature type="domain" description="GLUG" evidence="2">
    <location>
        <begin position="259"/>
        <end position="286"/>
    </location>
</feature>
<dbReference type="Gene3D" id="2.160.20.110">
    <property type="match status" value="1"/>
</dbReference>
<comment type="caution">
    <text evidence="3">The sequence shown here is derived from an EMBL/GenBank/DDBJ whole genome shotgun (WGS) entry which is preliminary data.</text>
</comment>
<keyword evidence="1" id="KW-0812">Transmembrane</keyword>
<dbReference type="RefSeq" id="WP_266086188.1">
    <property type="nucleotide sequence ID" value="NZ_RKLV01000002.1"/>
</dbReference>
<feature type="transmembrane region" description="Helical" evidence="1">
    <location>
        <begin position="20"/>
        <end position="41"/>
    </location>
</feature>
<dbReference type="InterPro" id="IPR011493">
    <property type="entry name" value="GLUG"/>
</dbReference>
<feature type="domain" description="GLUG" evidence="2">
    <location>
        <begin position="233"/>
        <end position="255"/>
    </location>
</feature>
<dbReference type="Pfam" id="PF07581">
    <property type="entry name" value="Glug"/>
    <property type="match status" value="2"/>
</dbReference>
<evidence type="ECO:0000256" key="1">
    <source>
        <dbReference type="SAM" id="Phobius"/>
    </source>
</evidence>